<organism evidence="1 2">
    <name type="scientific">Agathobacter rectalis</name>
    <dbReference type="NCBI Taxonomy" id="39491"/>
    <lineage>
        <taxon>Bacteria</taxon>
        <taxon>Bacillati</taxon>
        <taxon>Bacillota</taxon>
        <taxon>Clostridia</taxon>
        <taxon>Lachnospirales</taxon>
        <taxon>Lachnospiraceae</taxon>
        <taxon>Agathobacter</taxon>
    </lineage>
</organism>
<evidence type="ECO:0000313" key="1">
    <source>
        <dbReference type="EMBL" id="RHL01874.1"/>
    </source>
</evidence>
<dbReference type="EMBL" id="QROF01000020">
    <property type="protein sequence ID" value="RHL01874.1"/>
    <property type="molecule type" value="Genomic_DNA"/>
</dbReference>
<reference evidence="1 2" key="1">
    <citation type="submission" date="2018-08" db="EMBL/GenBank/DDBJ databases">
        <title>A genome reference for cultivated species of the human gut microbiota.</title>
        <authorList>
            <person name="Zou Y."/>
            <person name="Xue W."/>
            <person name="Luo G."/>
        </authorList>
    </citation>
    <scope>NUCLEOTIDE SEQUENCE [LARGE SCALE GENOMIC DNA]</scope>
    <source>
        <strain evidence="1 2">AF39-14AC</strain>
    </source>
</reference>
<gene>
    <name evidence="1" type="ORF">DW038_14675</name>
</gene>
<dbReference type="Proteomes" id="UP000286181">
    <property type="component" value="Unassembled WGS sequence"/>
</dbReference>
<name>A0A415I2M5_9FIRM</name>
<accession>A0A415I2M5</accession>
<protein>
    <submittedName>
        <fullName evidence="1">Uncharacterized protein</fullName>
    </submittedName>
</protein>
<dbReference type="RefSeq" id="WP_118372450.1">
    <property type="nucleotide sequence ID" value="NZ_QROF01000020.1"/>
</dbReference>
<dbReference type="AlphaFoldDB" id="A0A415I2M5"/>
<proteinExistence type="predicted"/>
<evidence type="ECO:0000313" key="2">
    <source>
        <dbReference type="Proteomes" id="UP000286181"/>
    </source>
</evidence>
<sequence>MRKFEVGKYYKPATMPSIDALKCIKVTNCYVWFYDDEKECEVKAKKGEGTYFNGNDVEKWEQVKIYGYLIRAIDD</sequence>
<comment type="caution">
    <text evidence="1">The sequence shown here is derived from an EMBL/GenBank/DDBJ whole genome shotgun (WGS) entry which is preliminary data.</text>
</comment>